<evidence type="ECO:0000256" key="2">
    <source>
        <dbReference type="ARBA" id="ARBA00004370"/>
    </source>
</evidence>
<keyword evidence="4" id="KW-0597">Phosphoprotein</keyword>
<dbReference type="InterPro" id="IPR013587">
    <property type="entry name" value="Nitrate/nitrite_sensing"/>
</dbReference>
<dbReference type="PROSITE" id="PS50109">
    <property type="entry name" value="HIS_KIN"/>
    <property type="match status" value="1"/>
</dbReference>
<feature type="non-terminal residue" evidence="14">
    <location>
        <position position="764"/>
    </location>
</feature>
<accession>A0ABX1K2H7</accession>
<dbReference type="Proteomes" id="UP000777774">
    <property type="component" value="Unassembled WGS sequence"/>
</dbReference>
<dbReference type="Gene3D" id="6.10.340.10">
    <property type="match status" value="1"/>
</dbReference>
<dbReference type="SMART" id="SM00304">
    <property type="entry name" value="HAMP"/>
    <property type="match status" value="1"/>
</dbReference>
<dbReference type="InterPro" id="IPR003660">
    <property type="entry name" value="HAMP_dom"/>
</dbReference>
<feature type="domain" description="HAMP" evidence="13">
    <location>
        <begin position="325"/>
        <end position="393"/>
    </location>
</feature>
<dbReference type="CDD" id="cd00525">
    <property type="entry name" value="AE_Prim_S_like"/>
    <property type="match status" value="1"/>
</dbReference>
<evidence type="ECO:0000313" key="15">
    <source>
        <dbReference type="Proteomes" id="UP000777774"/>
    </source>
</evidence>
<evidence type="ECO:0000256" key="7">
    <source>
        <dbReference type="ARBA" id="ARBA00022777"/>
    </source>
</evidence>
<evidence type="ECO:0000256" key="9">
    <source>
        <dbReference type="ARBA" id="ARBA00023012"/>
    </source>
</evidence>
<dbReference type="InterPro" id="IPR003594">
    <property type="entry name" value="HATPase_dom"/>
</dbReference>
<evidence type="ECO:0000259" key="12">
    <source>
        <dbReference type="PROSITE" id="PS50109"/>
    </source>
</evidence>
<dbReference type="InterPro" id="IPR036890">
    <property type="entry name" value="HATPase_C_sf"/>
</dbReference>
<keyword evidence="11" id="KW-0472">Membrane</keyword>
<dbReference type="PANTHER" id="PTHR45436:SF5">
    <property type="entry name" value="SENSOR HISTIDINE KINASE TRCS"/>
    <property type="match status" value="1"/>
</dbReference>
<evidence type="ECO:0000256" key="5">
    <source>
        <dbReference type="ARBA" id="ARBA00022679"/>
    </source>
</evidence>
<dbReference type="PROSITE" id="PS50885">
    <property type="entry name" value="HAMP"/>
    <property type="match status" value="1"/>
</dbReference>
<evidence type="ECO:0000313" key="14">
    <source>
        <dbReference type="EMBL" id="NKY40780.1"/>
    </source>
</evidence>
<organism evidence="14 15">
    <name type="scientific">Cellulomonas septica</name>
    <dbReference type="NCBI Taxonomy" id="285080"/>
    <lineage>
        <taxon>Bacteria</taxon>
        <taxon>Bacillati</taxon>
        <taxon>Actinomycetota</taxon>
        <taxon>Actinomycetes</taxon>
        <taxon>Micrococcales</taxon>
        <taxon>Cellulomonadaceae</taxon>
        <taxon>Cellulomonas</taxon>
    </lineage>
</organism>
<evidence type="ECO:0000256" key="4">
    <source>
        <dbReference type="ARBA" id="ARBA00022553"/>
    </source>
</evidence>
<proteinExistence type="predicted"/>
<dbReference type="RefSeq" id="WP_168679810.1">
    <property type="nucleotide sequence ID" value="NZ_JAAXOY010000456.1"/>
</dbReference>
<dbReference type="GO" id="GO:0016301">
    <property type="term" value="F:kinase activity"/>
    <property type="evidence" value="ECO:0007669"/>
    <property type="project" value="UniProtKB-KW"/>
</dbReference>
<keyword evidence="9" id="KW-0902">Two-component regulatory system</keyword>
<comment type="catalytic activity">
    <reaction evidence="1">
        <text>ATP + protein L-histidine = ADP + protein N-phospho-L-histidine.</text>
        <dbReference type="EC" id="2.7.13.3"/>
    </reaction>
</comment>
<dbReference type="Pfam" id="PF00672">
    <property type="entry name" value="HAMP"/>
    <property type="match status" value="1"/>
</dbReference>
<comment type="subcellular location">
    <subcellularLocation>
        <location evidence="2">Membrane</location>
    </subcellularLocation>
</comment>
<evidence type="ECO:0000256" key="10">
    <source>
        <dbReference type="SAM" id="MobiDB-lite"/>
    </source>
</evidence>
<comment type="caution">
    <text evidence="14">The sequence shown here is derived from an EMBL/GenBank/DDBJ whole genome shotgun (WGS) entry which is preliminary data.</text>
</comment>
<sequence length="764" mass="81644">MLRRLGIRAKILAVLAVPMLVLFGAGAFISYDAIREAQRVRAAEGAVAALQAYAPLSSAIQTERVLSVNSAPVEEIAAARAATDSMLAKVRPITRELDLEEFPPSVVRQFQEVQLAHNTALPQVRTLVDGKGDRNQTANSYEAIIKGQIDLVEQVANVLDDRTLAQYVTAYRDVSATADGLVTEMLAGQGLLRARQAQAAGARVYQNLVTTTEVSRARARAAVERLGENGIAMPARDPSSSFTSMRTWMQQGNSQGFDRIDPAAYAGDIQQQLASLVSVNDAVLKRASEIADDAATASETRAVYTIALAVAAAALSLFFALVIARAIVTPLRRLTAAAADVREQLPKLVEQVAVPGEGPEIVLQPIPVNSRDEVGKLADAFNSVNATTVQVAQEQAALRGSIAEMFVNVARRDQVLLNRQLSFIDSLERAEEDPSTLANLFRLDHLATRMRRNAESLLVLAGIDSGRRLRDAMPLSDVIRTASSEIEQYDRVELDLQVDPHMLGFNALGAAHMLAELLENATIFSEPETPVTVTTGVSGQHVYVRILDHGLGMTEAELAAANSKIVSVSASDALGAQRLGLFVVGRLAQRLGAEVRLHKSSQGTGTETIVRFPSTLFAATETALYGAPSAPQQAAQLPAAPAPAVEDAPVVREVDLAALTDGQTGLGLPRRKRTDDTGENETAPSALPVRGGGQPGALPTRSAKTFDEDKIVLPEVPSGNLSADRASFAYSLDGAAWTPIGDDLAMEYSLDHFTGYRFAIFCYA</sequence>
<dbReference type="EC" id="2.7.13.3" evidence="3"/>
<gene>
    <name evidence="14" type="ORF">HGA02_14965</name>
</gene>
<name>A0ABX1K2H7_9CELL</name>
<evidence type="ECO:0000256" key="6">
    <source>
        <dbReference type="ARBA" id="ARBA00022692"/>
    </source>
</evidence>
<keyword evidence="15" id="KW-1185">Reference proteome</keyword>
<protein>
    <recommendedName>
        <fullName evidence="3">histidine kinase</fullName>
        <ecNumber evidence="3">2.7.13.3</ecNumber>
    </recommendedName>
</protein>
<keyword evidence="6 11" id="KW-0812">Transmembrane</keyword>
<dbReference type="InterPro" id="IPR050428">
    <property type="entry name" value="TCS_sensor_his_kinase"/>
</dbReference>
<feature type="transmembrane region" description="Helical" evidence="11">
    <location>
        <begin position="302"/>
        <end position="324"/>
    </location>
</feature>
<keyword evidence="8 11" id="KW-1133">Transmembrane helix</keyword>
<feature type="region of interest" description="Disordered" evidence="10">
    <location>
        <begin position="662"/>
        <end position="701"/>
    </location>
</feature>
<evidence type="ECO:0000256" key="1">
    <source>
        <dbReference type="ARBA" id="ARBA00000085"/>
    </source>
</evidence>
<dbReference type="SUPFAM" id="SSF55874">
    <property type="entry name" value="ATPase domain of HSP90 chaperone/DNA topoisomerase II/histidine kinase"/>
    <property type="match status" value="1"/>
</dbReference>
<dbReference type="PANTHER" id="PTHR45436">
    <property type="entry name" value="SENSOR HISTIDINE KINASE YKOH"/>
    <property type="match status" value="1"/>
</dbReference>
<dbReference type="SMART" id="SM00387">
    <property type="entry name" value="HATPase_c"/>
    <property type="match status" value="1"/>
</dbReference>
<evidence type="ECO:0000256" key="8">
    <source>
        <dbReference type="ARBA" id="ARBA00022989"/>
    </source>
</evidence>
<dbReference type="Pfam" id="PF02518">
    <property type="entry name" value="HATPase_c"/>
    <property type="match status" value="1"/>
</dbReference>
<dbReference type="CDD" id="cd06225">
    <property type="entry name" value="HAMP"/>
    <property type="match status" value="1"/>
</dbReference>
<evidence type="ECO:0000256" key="11">
    <source>
        <dbReference type="SAM" id="Phobius"/>
    </source>
</evidence>
<feature type="domain" description="Histidine kinase" evidence="12">
    <location>
        <begin position="447"/>
        <end position="616"/>
    </location>
</feature>
<dbReference type="Pfam" id="PF08376">
    <property type="entry name" value="NIT"/>
    <property type="match status" value="1"/>
</dbReference>
<keyword evidence="7 14" id="KW-0418">Kinase</keyword>
<dbReference type="EMBL" id="JAAXOY010000456">
    <property type="protein sequence ID" value="NKY40780.1"/>
    <property type="molecule type" value="Genomic_DNA"/>
</dbReference>
<keyword evidence="5" id="KW-0808">Transferase</keyword>
<evidence type="ECO:0000256" key="3">
    <source>
        <dbReference type="ARBA" id="ARBA00012438"/>
    </source>
</evidence>
<dbReference type="Gene3D" id="2.60.120.200">
    <property type="match status" value="1"/>
</dbReference>
<evidence type="ECO:0000259" key="13">
    <source>
        <dbReference type="PROSITE" id="PS50885"/>
    </source>
</evidence>
<dbReference type="Gene3D" id="3.30.565.10">
    <property type="entry name" value="Histidine kinase-like ATPase, C-terminal domain"/>
    <property type="match status" value="1"/>
</dbReference>
<reference evidence="14 15" key="1">
    <citation type="submission" date="2020-04" db="EMBL/GenBank/DDBJ databases">
        <title>MicrobeNet Type strains.</title>
        <authorList>
            <person name="Nicholson A.C."/>
        </authorList>
    </citation>
    <scope>NUCLEOTIDE SEQUENCE [LARGE SCALE GENOMIC DNA]</scope>
    <source>
        <strain evidence="14 15">ATCC BAA-787</strain>
    </source>
</reference>
<dbReference type="InterPro" id="IPR005467">
    <property type="entry name" value="His_kinase_dom"/>
</dbReference>